<evidence type="ECO:0000256" key="1">
    <source>
        <dbReference type="SAM" id="MobiDB-lite"/>
    </source>
</evidence>
<dbReference type="AlphaFoldDB" id="A0A177A4Y5"/>
<sequence length="524" mass="58422">MFQGPGAEVCDWRDGRAEHPRVRHNLVGQRHRQSRTQTRHRRDAQTITGQRDTRSFFSLPPSLPSHLCFFFHFFPPRVACICPTNSLLFPHFPISPFPHLPISHFPISPSLIYPSQVDKSYRQLGLCSASIINICSLLTVLTGLSHHQQLTTSPQHHTTTHLDQIHHALDCVCASATIRRDYNYKKKNNYKKNKKNKKEQEEQERTRRTRTTRTTTRTTTTKLETNSPIPTVDHRPHIHSLPTSRPHSPTMALSRAFVTRKASKSQNTTPVPSRSLTSKHSFSAGTIRNKISAPVALISTTNMISYNAPDLHPISTASPTSSGDESDIPSMSHSASTTPDSSVRGSGSSSSTPISPSPNHLSSYFDNANNKQPTHTHTTTAFTDSTAPSIPQRSMSHTKKSHEILLRQRSTRQSSRNSPHSSSTPARKPSTSHPRTSADFFSPSAPAFDSTANPFTNELAQVRELAEEYSGSATCRAMSEEEQDLYSRGLCKFSAADYVVEIQDLYCEMIGQPMPVQSSTMMWI</sequence>
<dbReference type="Proteomes" id="UP000077154">
    <property type="component" value="Unassembled WGS sequence"/>
</dbReference>
<feature type="region of interest" description="Disordered" evidence="1">
    <location>
        <begin position="184"/>
        <end position="218"/>
    </location>
</feature>
<gene>
    <name evidence="2" type="ORF">VC83_07974</name>
</gene>
<feature type="compositionally biased region" description="Polar residues" evidence="1">
    <location>
        <begin position="315"/>
        <end position="338"/>
    </location>
</feature>
<dbReference type="VEuPathDB" id="FungiDB:GMDG_07599"/>
<dbReference type="GeneID" id="36291017"/>
<evidence type="ECO:0000313" key="2">
    <source>
        <dbReference type="EMBL" id="OAF56014.1"/>
    </source>
</evidence>
<reference evidence="2" key="1">
    <citation type="submission" date="2016-03" db="EMBL/GenBank/DDBJ databases">
        <title>Updated assembly of Pseudogymnoascus destructans, the fungus causing white-nose syndrome of bats.</title>
        <authorList>
            <person name="Palmer J.M."/>
            <person name="Drees K.P."/>
            <person name="Foster J.T."/>
            <person name="Lindner D.L."/>
        </authorList>
    </citation>
    <scope>NUCLEOTIDE SEQUENCE [LARGE SCALE GENOMIC DNA]</scope>
    <source>
        <strain evidence="2">20631-21</strain>
    </source>
</reference>
<feature type="region of interest" description="Disordered" evidence="1">
    <location>
        <begin position="27"/>
        <end position="48"/>
    </location>
</feature>
<dbReference type="eggNOG" id="ENOG502SH1E">
    <property type="taxonomic scope" value="Eukaryota"/>
</dbReference>
<feature type="compositionally biased region" description="Low complexity" evidence="1">
    <location>
        <begin position="373"/>
        <end position="389"/>
    </location>
</feature>
<feature type="compositionally biased region" description="Basic residues" evidence="1">
    <location>
        <begin position="185"/>
        <end position="197"/>
    </location>
</feature>
<proteinExistence type="predicted"/>
<dbReference type="OrthoDB" id="5419666at2759"/>
<feature type="compositionally biased region" description="Polar residues" evidence="1">
    <location>
        <begin position="264"/>
        <end position="280"/>
    </location>
</feature>
<feature type="compositionally biased region" description="Basic residues" evidence="1">
    <location>
        <begin position="27"/>
        <end position="42"/>
    </location>
</feature>
<name>A0A177A4Y5_9PEZI</name>
<dbReference type="EMBL" id="KV441406">
    <property type="protein sequence ID" value="OAF56014.1"/>
    <property type="molecule type" value="Genomic_DNA"/>
</dbReference>
<protein>
    <submittedName>
        <fullName evidence="2">Uncharacterized protein</fullName>
    </submittedName>
</protein>
<feature type="compositionally biased region" description="Low complexity" evidence="1">
    <location>
        <begin position="339"/>
        <end position="358"/>
    </location>
</feature>
<feature type="region of interest" description="Disordered" evidence="1">
    <location>
        <begin position="259"/>
        <end position="280"/>
    </location>
</feature>
<accession>A0A177A4Y5</accession>
<feature type="region of interest" description="Disordered" evidence="1">
    <location>
        <begin position="315"/>
        <end position="444"/>
    </location>
</feature>
<dbReference type="RefSeq" id="XP_024321312.1">
    <property type="nucleotide sequence ID" value="XM_024471537.1"/>
</dbReference>
<feature type="compositionally biased region" description="Polar residues" evidence="1">
    <location>
        <begin position="359"/>
        <end position="372"/>
    </location>
</feature>
<feature type="compositionally biased region" description="Low complexity" evidence="1">
    <location>
        <begin position="407"/>
        <end position="425"/>
    </location>
</feature>
<organism evidence="2">
    <name type="scientific">Pseudogymnoascus destructans</name>
    <dbReference type="NCBI Taxonomy" id="655981"/>
    <lineage>
        <taxon>Eukaryota</taxon>
        <taxon>Fungi</taxon>
        <taxon>Dikarya</taxon>
        <taxon>Ascomycota</taxon>
        <taxon>Pezizomycotina</taxon>
        <taxon>Leotiomycetes</taxon>
        <taxon>Thelebolales</taxon>
        <taxon>Thelebolaceae</taxon>
        <taxon>Pseudogymnoascus</taxon>
    </lineage>
</organism>